<evidence type="ECO:0000313" key="2">
    <source>
        <dbReference type="EMBL" id="NAS13249.1"/>
    </source>
</evidence>
<sequence>MRTLLLGIVMLITCGAGAQTNIVRIEAKEIPNRLAFYALNESEKDLDVKLTIKGSNFRQSRAKPRFVRVPASSKVHMKTVVVLRGKKPVYTYDLVVNDSLSNRALRKESTPIKIKPKKNIIVYIPENCSGCDSLSVELANGRYLFTEHNLIERPEIKEQLGRSFANRVNLDSLQTPIVNLGGRLFTKITNYEELLAELQKD</sequence>
<dbReference type="EMBL" id="WXYO01000006">
    <property type="protein sequence ID" value="NAS13249.1"/>
    <property type="molecule type" value="Genomic_DNA"/>
</dbReference>
<dbReference type="Proteomes" id="UP000475249">
    <property type="component" value="Unassembled WGS sequence"/>
</dbReference>
<name>A0A6L9EG72_9FLAO</name>
<dbReference type="RefSeq" id="WP_161436287.1">
    <property type="nucleotide sequence ID" value="NZ_WXYO01000006.1"/>
</dbReference>
<evidence type="ECO:0000313" key="3">
    <source>
        <dbReference type="Proteomes" id="UP000475249"/>
    </source>
</evidence>
<protein>
    <recommendedName>
        <fullName evidence="4">Glutaredoxin</fullName>
    </recommendedName>
</protein>
<feature type="signal peptide" evidence="1">
    <location>
        <begin position="1"/>
        <end position="18"/>
    </location>
</feature>
<evidence type="ECO:0008006" key="4">
    <source>
        <dbReference type="Google" id="ProtNLM"/>
    </source>
</evidence>
<comment type="caution">
    <text evidence="2">The sequence shown here is derived from an EMBL/GenBank/DDBJ whole genome shotgun (WGS) entry which is preliminary data.</text>
</comment>
<keyword evidence="1" id="KW-0732">Signal</keyword>
<feature type="chain" id="PRO_5027110618" description="Glutaredoxin" evidence="1">
    <location>
        <begin position="19"/>
        <end position="201"/>
    </location>
</feature>
<dbReference type="AlphaFoldDB" id="A0A6L9EG72"/>
<reference evidence="2 3" key="1">
    <citation type="submission" date="2020-01" db="EMBL/GenBank/DDBJ databases">
        <title>Bacteria diversity of Porities sp.</title>
        <authorList>
            <person name="Wang G."/>
        </authorList>
    </citation>
    <scope>NUCLEOTIDE SEQUENCE [LARGE SCALE GENOMIC DNA]</scope>
    <source>
        <strain evidence="2 3">R33</strain>
    </source>
</reference>
<keyword evidence="3" id="KW-1185">Reference proteome</keyword>
<gene>
    <name evidence="2" type="ORF">GTQ38_14625</name>
</gene>
<proteinExistence type="predicted"/>
<organism evidence="2 3">
    <name type="scientific">Poritiphilus flavus</name>
    <dbReference type="NCBI Taxonomy" id="2697053"/>
    <lineage>
        <taxon>Bacteria</taxon>
        <taxon>Pseudomonadati</taxon>
        <taxon>Bacteroidota</taxon>
        <taxon>Flavobacteriia</taxon>
        <taxon>Flavobacteriales</taxon>
        <taxon>Flavobacteriaceae</taxon>
        <taxon>Poritiphilus</taxon>
    </lineage>
</organism>
<accession>A0A6L9EG72</accession>
<evidence type="ECO:0000256" key="1">
    <source>
        <dbReference type="SAM" id="SignalP"/>
    </source>
</evidence>